<feature type="compositionally biased region" description="Basic and acidic residues" evidence="6">
    <location>
        <begin position="45"/>
        <end position="61"/>
    </location>
</feature>
<name>A0A094ZTJ7_9PROT</name>
<evidence type="ECO:0000313" key="9">
    <source>
        <dbReference type="Proteomes" id="UP000029448"/>
    </source>
</evidence>
<feature type="transmembrane region" description="Helical" evidence="7">
    <location>
        <begin position="138"/>
        <end position="157"/>
    </location>
</feature>
<evidence type="ECO:0000256" key="2">
    <source>
        <dbReference type="ARBA" id="ARBA00022448"/>
    </source>
</evidence>
<dbReference type="InterPro" id="IPR004814">
    <property type="entry name" value="Oligopep_transpt"/>
</dbReference>
<feature type="transmembrane region" description="Helical" evidence="7">
    <location>
        <begin position="74"/>
        <end position="92"/>
    </location>
</feature>
<sequence length="727" mass="75829">MNYGLAPPRLPAPLLFRFIQGQTSPLRHRIEKFMKDGQQAASACPEHRSCTSRPVHNDHTRPWRMTHPSPLRELTLRGLILGALITVVFTASNVYLGLRIGLTFASSIPAAVISMAVLKALGKGTILENNMVQSQASAAGTLSCVFATFPGLIMTGIWSNFPFWQTAGISLAGGIAGVLFTIPLRRALVTESALPYPEGVAAAEILRAGAEEGNSRSLSALISGSVVAALFTFASNGLRLLADTVTLTTTVGTAVFQASGGLSLALIGAGYLVGLAGGLAMLVGCILAWGLGVPWLTAHMSNPDHLSAATFAQSMWLHKVRFIGAGTIAMASVWTLVELMGPVARGLRSMVLASRDPLTTDRDRDLSPRMLGLLLAVTVVLLGSFFAAFLAPVAHGIWPAVIAAVLFCVVFGFIMAAACGYMAGIVGSSSSPISGIVIIAAVLSALMILGLETLGLMPAELMANNQTLATGFTILLLSAITAIAAISNDNLQDLKTGQLVGASPWKQQVALIAGCVVGAAVIPPVLNVLYQAYGFAGAMPRPGMDPTHALSAPQPALISLIAKGIFTHSLDWSMLSLGIGLGVVLVILDLLLRRRKLSLPPLGVAVGIYLPPSVSVTLAVGAIMGWLLKRHMMRSRAHAASSRHTTSPTPVAEHDASVGTMLASGLIVGESLTGVALAILSGALGKDDALSLAAWFPASVTTVLGFIIFCAICLWFSRTVLKPEPTQ</sequence>
<evidence type="ECO:0000256" key="6">
    <source>
        <dbReference type="SAM" id="MobiDB-lite"/>
    </source>
</evidence>
<feature type="transmembrane region" description="Helical" evidence="7">
    <location>
        <begin position="98"/>
        <end position="118"/>
    </location>
</feature>
<feature type="transmembrane region" description="Helical" evidence="7">
    <location>
        <begin position="604"/>
        <end position="628"/>
    </location>
</feature>
<feature type="transmembrane region" description="Helical" evidence="7">
    <location>
        <begin position="163"/>
        <end position="182"/>
    </location>
</feature>
<evidence type="ECO:0000256" key="5">
    <source>
        <dbReference type="ARBA" id="ARBA00023136"/>
    </source>
</evidence>
<evidence type="ECO:0000313" key="8">
    <source>
        <dbReference type="EMBL" id="KGB25441.1"/>
    </source>
</evidence>
<dbReference type="PATRIC" id="fig|104102.7.peg.632"/>
<dbReference type="PANTHER" id="PTHR31645:SF0">
    <property type="entry name" value="OLIGOPEPTIDE TRANSPORTER YGL114W-RELATED"/>
    <property type="match status" value="1"/>
</dbReference>
<feature type="transmembrane region" description="Helical" evidence="7">
    <location>
        <begin position="435"/>
        <end position="456"/>
    </location>
</feature>
<dbReference type="Proteomes" id="UP000029448">
    <property type="component" value="Unassembled WGS sequence"/>
</dbReference>
<dbReference type="NCBIfam" id="TIGR00728">
    <property type="entry name" value="OPT_sfam"/>
    <property type="match status" value="1"/>
</dbReference>
<feature type="transmembrane region" description="Helical" evidence="7">
    <location>
        <begin position="280"/>
        <end position="300"/>
    </location>
</feature>
<keyword evidence="5 7" id="KW-0472">Membrane</keyword>
<feature type="transmembrane region" description="Helical" evidence="7">
    <location>
        <begin position="658"/>
        <end position="680"/>
    </location>
</feature>
<keyword evidence="3 7" id="KW-0812">Transmembrane</keyword>
<keyword evidence="9" id="KW-1185">Reference proteome</keyword>
<feature type="transmembrane region" description="Helical" evidence="7">
    <location>
        <begin position="254"/>
        <end position="273"/>
    </location>
</feature>
<dbReference type="GO" id="GO:0016020">
    <property type="term" value="C:membrane"/>
    <property type="evidence" value="ECO:0007669"/>
    <property type="project" value="UniProtKB-SubCell"/>
</dbReference>
<dbReference type="Pfam" id="PF03169">
    <property type="entry name" value="OPT"/>
    <property type="match status" value="1"/>
</dbReference>
<dbReference type="InterPro" id="IPR045035">
    <property type="entry name" value="YSL-like"/>
</dbReference>
<evidence type="ECO:0000256" key="7">
    <source>
        <dbReference type="SAM" id="Phobius"/>
    </source>
</evidence>
<feature type="region of interest" description="Disordered" evidence="6">
    <location>
        <begin position="44"/>
        <end position="64"/>
    </location>
</feature>
<dbReference type="InterPro" id="IPR004813">
    <property type="entry name" value="OPT"/>
</dbReference>
<feature type="transmembrane region" description="Helical" evidence="7">
    <location>
        <begin position="692"/>
        <end position="717"/>
    </location>
</feature>
<keyword evidence="2" id="KW-0813">Transport</keyword>
<dbReference type="GO" id="GO:0035673">
    <property type="term" value="F:oligopeptide transmembrane transporter activity"/>
    <property type="evidence" value="ECO:0007669"/>
    <property type="project" value="InterPro"/>
</dbReference>
<feature type="transmembrane region" description="Helical" evidence="7">
    <location>
        <begin position="509"/>
        <end position="530"/>
    </location>
</feature>
<gene>
    <name evidence="8" type="ORF">AtDm6_0636</name>
</gene>
<comment type="caution">
    <text evidence="8">The sequence shown here is derived from an EMBL/GenBank/DDBJ whole genome shotgun (WGS) entry which is preliminary data.</text>
</comment>
<evidence type="ECO:0000256" key="3">
    <source>
        <dbReference type="ARBA" id="ARBA00022692"/>
    </source>
</evidence>
<protein>
    <submittedName>
        <fullName evidence="8">Oligopeptide transporter</fullName>
    </submittedName>
</protein>
<feature type="transmembrane region" description="Helical" evidence="7">
    <location>
        <begin position="217"/>
        <end position="234"/>
    </location>
</feature>
<dbReference type="EMBL" id="JOKM01000018">
    <property type="protein sequence ID" value="KGB25441.1"/>
    <property type="molecule type" value="Genomic_DNA"/>
</dbReference>
<dbReference type="AlphaFoldDB" id="A0A094ZTJ7"/>
<dbReference type="STRING" id="104102.AtDm6_0636"/>
<organism evidence="8 9">
    <name type="scientific">Acetobacter tropicalis</name>
    <dbReference type="NCBI Taxonomy" id="104102"/>
    <lineage>
        <taxon>Bacteria</taxon>
        <taxon>Pseudomonadati</taxon>
        <taxon>Pseudomonadota</taxon>
        <taxon>Alphaproteobacteria</taxon>
        <taxon>Acetobacterales</taxon>
        <taxon>Acetobacteraceae</taxon>
        <taxon>Acetobacter</taxon>
    </lineage>
</organism>
<keyword evidence="4 7" id="KW-1133">Transmembrane helix</keyword>
<proteinExistence type="predicted"/>
<comment type="subcellular location">
    <subcellularLocation>
        <location evidence="1">Membrane</location>
        <topology evidence="1">Multi-pass membrane protein</topology>
    </subcellularLocation>
</comment>
<evidence type="ECO:0000256" key="1">
    <source>
        <dbReference type="ARBA" id="ARBA00004141"/>
    </source>
</evidence>
<dbReference type="PANTHER" id="PTHR31645">
    <property type="entry name" value="OLIGOPEPTIDE TRANSPORTER YGL114W-RELATED"/>
    <property type="match status" value="1"/>
</dbReference>
<evidence type="ECO:0000256" key="4">
    <source>
        <dbReference type="ARBA" id="ARBA00022989"/>
    </source>
</evidence>
<feature type="transmembrane region" description="Helical" evidence="7">
    <location>
        <begin position="572"/>
        <end position="592"/>
    </location>
</feature>
<feature type="transmembrane region" description="Helical" evidence="7">
    <location>
        <begin position="468"/>
        <end position="488"/>
    </location>
</feature>
<feature type="transmembrane region" description="Helical" evidence="7">
    <location>
        <begin position="371"/>
        <end position="391"/>
    </location>
</feature>
<feature type="transmembrane region" description="Helical" evidence="7">
    <location>
        <begin position="397"/>
        <end position="423"/>
    </location>
</feature>
<accession>A0A094ZTJ7</accession>
<reference evidence="8 9" key="1">
    <citation type="submission" date="2014-06" db="EMBL/GenBank/DDBJ databases">
        <title>Functional and comparative genomic analyses of the Drosophila gut microbiota identify candidate symbiosis factors.</title>
        <authorList>
            <person name="Newell P.D."/>
            <person name="Chaston J.M."/>
            <person name="Douglas A.E."/>
        </authorList>
    </citation>
    <scope>NUCLEOTIDE SEQUENCE [LARGE SCALE GENOMIC DNA]</scope>
    <source>
        <strain evidence="8 9">DmCS_006</strain>
    </source>
</reference>
<dbReference type="NCBIfam" id="TIGR00733">
    <property type="entry name" value="OPT family oligopeptide transporter"/>
    <property type="match status" value="1"/>
</dbReference>